<accession>A0A0R3UG40</accession>
<evidence type="ECO:0000313" key="12">
    <source>
        <dbReference type="WBParaSite" id="MCU_001405-RB"/>
    </source>
</evidence>
<evidence type="ECO:0000256" key="3">
    <source>
        <dbReference type="ARBA" id="ARBA00022475"/>
    </source>
</evidence>
<reference evidence="12" key="2">
    <citation type="submission" date="2019-11" db="UniProtKB">
        <authorList>
            <consortium name="WormBaseParasite"/>
        </authorList>
    </citation>
    <scope>IDENTIFICATION</scope>
</reference>
<keyword evidence="11" id="KW-1185">Reference proteome</keyword>
<comment type="similarity">
    <text evidence="9">Belongs to the pannexin family.</text>
</comment>
<dbReference type="AlphaFoldDB" id="A0A0R3UG40"/>
<dbReference type="OrthoDB" id="6232833at2759"/>
<dbReference type="GO" id="GO:0005243">
    <property type="term" value="F:gap junction channel activity"/>
    <property type="evidence" value="ECO:0007669"/>
    <property type="project" value="TreeGrafter"/>
</dbReference>
<dbReference type="WBParaSite" id="MCU_001405-RB">
    <property type="protein sequence ID" value="MCU_001405-RB"/>
    <property type="gene ID" value="MCU_001405"/>
</dbReference>
<evidence type="ECO:0000256" key="6">
    <source>
        <dbReference type="ARBA" id="ARBA00023065"/>
    </source>
</evidence>
<feature type="transmembrane region" description="Helical" evidence="9">
    <location>
        <begin position="28"/>
        <end position="45"/>
    </location>
</feature>
<evidence type="ECO:0000256" key="8">
    <source>
        <dbReference type="ARBA" id="ARBA00023303"/>
    </source>
</evidence>
<evidence type="ECO:0000256" key="7">
    <source>
        <dbReference type="ARBA" id="ARBA00023136"/>
    </source>
</evidence>
<evidence type="ECO:0000313" key="11">
    <source>
        <dbReference type="Proteomes" id="UP000267029"/>
    </source>
</evidence>
<feature type="transmembrane region" description="Helical" evidence="9">
    <location>
        <begin position="322"/>
        <end position="346"/>
    </location>
</feature>
<evidence type="ECO:0000256" key="2">
    <source>
        <dbReference type="ARBA" id="ARBA00022448"/>
    </source>
</evidence>
<proteinExistence type="inferred from homology"/>
<keyword evidence="5 9" id="KW-1133">Transmembrane helix</keyword>
<evidence type="ECO:0000313" key="10">
    <source>
        <dbReference type="EMBL" id="VDD80146.1"/>
    </source>
</evidence>
<feature type="transmembrane region" description="Helical" evidence="9">
    <location>
        <begin position="106"/>
        <end position="128"/>
    </location>
</feature>
<dbReference type="GO" id="GO:0005886">
    <property type="term" value="C:plasma membrane"/>
    <property type="evidence" value="ECO:0007669"/>
    <property type="project" value="UniProtKB-SubCell"/>
</dbReference>
<evidence type="ECO:0000256" key="4">
    <source>
        <dbReference type="ARBA" id="ARBA00022692"/>
    </source>
</evidence>
<comment type="subcellular location">
    <subcellularLocation>
        <location evidence="1 9">Cell membrane</location>
        <topology evidence="1 9">Multi-pass membrane protein</topology>
    </subcellularLocation>
</comment>
<dbReference type="PANTHER" id="PTHR11893:SF36">
    <property type="entry name" value="INNEXIN-5"/>
    <property type="match status" value="1"/>
</dbReference>
<sequence>MVGKEFINLFNSFHATYNLSVDDFADRLNLFTVLLFLLCTILISAKQYVFNSISCYIPVQPSGSEFKNYLADYCWVHGTIPLRSHERMPTTADEWNLYDRHRRITYYQWVPFLLGLQCIIFYLPHLLWEVICNSRAGGDVFTLIQTAKKAGSGSRNDRKKEVQRVAEFLEDMIETHRCPRRGRRAALVNKIYSNCGLCVISKRMGTCLVWSYLALKVIMILNAALQLHLIQIFLGFTGHYIIPQSMDSVMQAKSHDLTEKNEQGYLFGWAVVSYIRSGREWPETLLFPRVAYCRVPSIRLVGGENAYTAQCALPINMLNEKIYIFLWFWILFLLSMGILSFVLWIFRTASPFHRHRYIARYLRVCKLEDEMRRRSEPTGGTTSVKNFVDDYLRQDGVFLIRMVAINVGHVMATDVVEAIWQSYREKVEGSTSPLTTSSSLDKPSAPQEKIRKIDVGFV</sequence>
<dbReference type="InterPro" id="IPR000990">
    <property type="entry name" value="Innexin"/>
</dbReference>
<keyword evidence="8 9" id="KW-0407">Ion channel</keyword>
<keyword evidence="4 9" id="KW-0812">Transmembrane</keyword>
<reference evidence="10 11" key="1">
    <citation type="submission" date="2018-10" db="EMBL/GenBank/DDBJ databases">
        <authorList>
            <consortium name="Pathogen Informatics"/>
        </authorList>
    </citation>
    <scope>NUCLEOTIDE SEQUENCE [LARGE SCALE GENOMIC DNA]</scope>
</reference>
<dbReference type="Pfam" id="PF00876">
    <property type="entry name" value="Innexin"/>
    <property type="match status" value="1"/>
</dbReference>
<name>A0A0R3UG40_MESCO</name>
<gene>
    <name evidence="9" type="primary">inx</name>
    <name evidence="10" type="ORF">MCOS_LOCUS6149</name>
</gene>
<evidence type="ECO:0000256" key="5">
    <source>
        <dbReference type="ARBA" id="ARBA00022989"/>
    </source>
</evidence>
<evidence type="ECO:0000256" key="1">
    <source>
        <dbReference type="ARBA" id="ARBA00004651"/>
    </source>
</evidence>
<organism evidence="12">
    <name type="scientific">Mesocestoides corti</name>
    <name type="common">Flatworm</name>
    <dbReference type="NCBI Taxonomy" id="53468"/>
    <lineage>
        <taxon>Eukaryota</taxon>
        <taxon>Metazoa</taxon>
        <taxon>Spiralia</taxon>
        <taxon>Lophotrochozoa</taxon>
        <taxon>Platyhelminthes</taxon>
        <taxon>Cestoda</taxon>
        <taxon>Eucestoda</taxon>
        <taxon>Cyclophyllidea</taxon>
        <taxon>Mesocestoididae</taxon>
        <taxon>Mesocestoides</taxon>
    </lineage>
</organism>
<comment type="function">
    <text evidence="9">Structural component of the gap junctions.</text>
</comment>
<dbReference type="STRING" id="53468.A0A0R3UG40"/>
<dbReference type="PRINTS" id="PR01262">
    <property type="entry name" value="INNEXIN"/>
</dbReference>
<keyword evidence="7 9" id="KW-0472">Membrane</keyword>
<protein>
    <recommendedName>
        <fullName evidence="9">Innexin</fullName>
    </recommendedName>
</protein>
<keyword evidence="6 9" id="KW-0406">Ion transport</keyword>
<dbReference type="EMBL" id="UXSR01005238">
    <property type="protein sequence ID" value="VDD80146.1"/>
    <property type="molecule type" value="Genomic_DNA"/>
</dbReference>
<keyword evidence="3" id="KW-1003">Cell membrane</keyword>
<comment type="caution">
    <text evidence="9">Lacks conserved residue(s) required for the propagation of feature annotation.</text>
</comment>
<dbReference type="PROSITE" id="PS51013">
    <property type="entry name" value="PANNEXIN"/>
    <property type="match status" value="1"/>
</dbReference>
<keyword evidence="2 9" id="KW-0813">Transport</keyword>
<evidence type="ECO:0000256" key="9">
    <source>
        <dbReference type="RuleBase" id="RU010713"/>
    </source>
</evidence>
<dbReference type="GO" id="GO:0034220">
    <property type="term" value="P:monoatomic ion transmembrane transport"/>
    <property type="evidence" value="ECO:0007669"/>
    <property type="project" value="UniProtKB-KW"/>
</dbReference>
<dbReference type="PANTHER" id="PTHR11893">
    <property type="entry name" value="INNEXIN"/>
    <property type="match status" value="1"/>
</dbReference>
<dbReference type="GO" id="GO:0005921">
    <property type="term" value="C:gap junction"/>
    <property type="evidence" value="ECO:0007669"/>
    <property type="project" value="UniProtKB-UniRule"/>
</dbReference>
<dbReference type="Proteomes" id="UP000267029">
    <property type="component" value="Unassembled WGS sequence"/>
</dbReference>